<accession>A0ABP0I398</accession>
<feature type="compositionally biased region" description="Low complexity" evidence="1">
    <location>
        <begin position="235"/>
        <end position="260"/>
    </location>
</feature>
<sequence>MSQHGTSRLTAVDLTSPSDDELSNSAPVIHSSEAAALPPSAPPPTAPLPVQPAPTTPPHLRHASSQWPPAHTEEESCPICLMGIHSANTGPTARLRRAPAIPWQRLHGILATLQGLHPGPHQLPAYEQRILHNLHGAGARQPPGTQVHLSWAAAQLMLPSGYIPATAQEALLQPYLGDHGASRAATLADPWRQNLAPRSPAVPPPAGPPPPTTSSNPTPTSGQPPPPPANHPPDDSSSSSSSTCSSSSSSSPGGNSIPASETRHPNTPATTRTTEPQPLADPQVTTHDRRFRQALATLDDVDLPGILQQLNNGQWEQLIQQACPDQSTLTPPVDNGEPSLESRATRARQLVQLGELSAARQALTAGPTAPRIQQTLDELRDPSRRPRHLTGHQLARSPTSSQTDQSNCRPCPSGLTADTLRLLLDDEEPTTQLATVAQQLANAQVPTSIAAAIGFGRVVALQKNNGRVRGIIIGDVLRRLVARSLAQQRATAIHTTCAPRQFALSTRAGTEAVVRTISVATQSNPQHTVLSVDGIGAYDTISRHSMLHGLMNVPIVNRCLPFVRMFYGQASQYIWHDHTGHPHLISQGEGGEQGDPLMPALFSLGQRAALQAIQEQLHPNELLLAYLDDVYAVAALDAADALQGPDWNPPTWLEILNVVVAMEVGGRWSGEAATFIRSLAQARSRGVPAPLRQATAQAYIARWLAAKTTDAHDIGAVDCDKNIINAWKTRNTVTAGGERLLRRDECLTFFGTIFLHLVAQLLAVAAASLQFDGADAEVCQLREPTGKGHLEW</sequence>
<evidence type="ECO:0000313" key="2">
    <source>
        <dbReference type="EMBL" id="CAK8997047.1"/>
    </source>
</evidence>
<name>A0ABP0I398_9DINO</name>
<feature type="compositionally biased region" description="Polar residues" evidence="1">
    <location>
        <begin position="265"/>
        <end position="276"/>
    </location>
</feature>
<feature type="compositionally biased region" description="Pro residues" evidence="1">
    <location>
        <begin position="200"/>
        <end position="212"/>
    </location>
</feature>
<protein>
    <submittedName>
        <fullName evidence="2">Retrotransposable element SLACS 132 kDa protein (ORF2)</fullName>
    </submittedName>
</protein>
<evidence type="ECO:0000313" key="3">
    <source>
        <dbReference type="Proteomes" id="UP001642464"/>
    </source>
</evidence>
<reference evidence="2 3" key="1">
    <citation type="submission" date="2024-02" db="EMBL/GenBank/DDBJ databases">
        <authorList>
            <person name="Chen Y."/>
            <person name="Shah S."/>
            <person name="Dougan E. K."/>
            <person name="Thang M."/>
            <person name="Chan C."/>
        </authorList>
    </citation>
    <scope>NUCLEOTIDE SEQUENCE [LARGE SCALE GENOMIC DNA]</scope>
</reference>
<feature type="compositionally biased region" description="Polar residues" evidence="1">
    <location>
        <begin position="396"/>
        <end position="408"/>
    </location>
</feature>
<comment type="caution">
    <text evidence="2">The sequence shown here is derived from an EMBL/GenBank/DDBJ whole genome shotgun (WGS) entry which is preliminary data.</text>
</comment>
<organism evidence="2 3">
    <name type="scientific">Durusdinium trenchii</name>
    <dbReference type="NCBI Taxonomy" id="1381693"/>
    <lineage>
        <taxon>Eukaryota</taxon>
        <taxon>Sar</taxon>
        <taxon>Alveolata</taxon>
        <taxon>Dinophyceae</taxon>
        <taxon>Suessiales</taxon>
        <taxon>Symbiodiniaceae</taxon>
        <taxon>Durusdinium</taxon>
    </lineage>
</organism>
<proteinExistence type="predicted"/>
<feature type="compositionally biased region" description="Polar residues" evidence="1">
    <location>
        <begin position="1"/>
        <end position="17"/>
    </location>
</feature>
<feature type="region of interest" description="Disordered" evidence="1">
    <location>
        <begin position="362"/>
        <end position="411"/>
    </location>
</feature>
<feature type="region of interest" description="Disordered" evidence="1">
    <location>
        <begin position="194"/>
        <end position="284"/>
    </location>
</feature>
<dbReference type="EMBL" id="CAXAMM010002670">
    <property type="protein sequence ID" value="CAK8997047.1"/>
    <property type="molecule type" value="Genomic_DNA"/>
</dbReference>
<gene>
    <name evidence="2" type="ORF">SCF082_LOCUS5059</name>
</gene>
<evidence type="ECO:0000256" key="1">
    <source>
        <dbReference type="SAM" id="MobiDB-lite"/>
    </source>
</evidence>
<feature type="compositionally biased region" description="Pro residues" evidence="1">
    <location>
        <begin position="39"/>
        <end position="57"/>
    </location>
</feature>
<dbReference type="Proteomes" id="UP001642464">
    <property type="component" value="Unassembled WGS sequence"/>
</dbReference>
<feature type="compositionally biased region" description="Pro residues" evidence="1">
    <location>
        <begin position="222"/>
        <end position="231"/>
    </location>
</feature>
<feature type="region of interest" description="Disordered" evidence="1">
    <location>
        <begin position="1"/>
        <end position="71"/>
    </location>
</feature>
<keyword evidence="3" id="KW-1185">Reference proteome</keyword>